<dbReference type="AlphaFoldDB" id="A0A9Q1F8Z8"/>
<sequence length="79" mass="9238">PKDKIKPAPLKNEPEVRKEKAEPAPLKKEEPKPEMKEDIDDDFDDQMSYFHCVFVDEESGQYPLFPFTPMQNPFVWTGP</sequence>
<gene>
    <name evidence="2" type="ORF">SKAU_G00208830</name>
</gene>
<dbReference type="OrthoDB" id="8964907at2759"/>
<protein>
    <submittedName>
        <fullName evidence="2">Uncharacterized protein</fullName>
    </submittedName>
</protein>
<evidence type="ECO:0000313" key="2">
    <source>
        <dbReference type="EMBL" id="KAJ8353316.1"/>
    </source>
</evidence>
<proteinExistence type="predicted"/>
<reference evidence="2" key="1">
    <citation type="journal article" date="2023" name="Science">
        <title>Genome structures resolve the early diversification of teleost fishes.</title>
        <authorList>
            <person name="Parey E."/>
            <person name="Louis A."/>
            <person name="Montfort J."/>
            <person name="Bouchez O."/>
            <person name="Roques C."/>
            <person name="Iampietro C."/>
            <person name="Lluch J."/>
            <person name="Castinel A."/>
            <person name="Donnadieu C."/>
            <person name="Desvignes T."/>
            <person name="Floi Bucao C."/>
            <person name="Jouanno E."/>
            <person name="Wen M."/>
            <person name="Mejri S."/>
            <person name="Dirks R."/>
            <person name="Jansen H."/>
            <person name="Henkel C."/>
            <person name="Chen W.J."/>
            <person name="Zahm M."/>
            <person name="Cabau C."/>
            <person name="Klopp C."/>
            <person name="Thompson A.W."/>
            <person name="Robinson-Rechavi M."/>
            <person name="Braasch I."/>
            <person name="Lecointre G."/>
            <person name="Bobe J."/>
            <person name="Postlethwait J.H."/>
            <person name="Berthelot C."/>
            <person name="Roest Crollius H."/>
            <person name="Guiguen Y."/>
        </authorList>
    </citation>
    <scope>NUCLEOTIDE SEQUENCE</scope>
    <source>
        <strain evidence="2">WJC10195</strain>
    </source>
</reference>
<keyword evidence="3" id="KW-1185">Reference proteome</keyword>
<feature type="region of interest" description="Disordered" evidence="1">
    <location>
        <begin position="1"/>
        <end position="40"/>
    </location>
</feature>
<dbReference type="EMBL" id="JAINUF010000007">
    <property type="protein sequence ID" value="KAJ8353316.1"/>
    <property type="molecule type" value="Genomic_DNA"/>
</dbReference>
<accession>A0A9Q1F8Z8</accession>
<evidence type="ECO:0000256" key="1">
    <source>
        <dbReference type="SAM" id="MobiDB-lite"/>
    </source>
</evidence>
<evidence type="ECO:0000313" key="3">
    <source>
        <dbReference type="Proteomes" id="UP001152622"/>
    </source>
</evidence>
<name>A0A9Q1F8Z8_SYNKA</name>
<dbReference type="Proteomes" id="UP001152622">
    <property type="component" value="Chromosome 7"/>
</dbReference>
<comment type="caution">
    <text evidence="2">The sequence shown here is derived from an EMBL/GenBank/DDBJ whole genome shotgun (WGS) entry which is preliminary data.</text>
</comment>
<feature type="compositionally biased region" description="Basic and acidic residues" evidence="1">
    <location>
        <begin position="1"/>
        <end position="36"/>
    </location>
</feature>
<organism evidence="2 3">
    <name type="scientific">Synaphobranchus kaupii</name>
    <name type="common">Kaup's arrowtooth eel</name>
    <dbReference type="NCBI Taxonomy" id="118154"/>
    <lineage>
        <taxon>Eukaryota</taxon>
        <taxon>Metazoa</taxon>
        <taxon>Chordata</taxon>
        <taxon>Craniata</taxon>
        <taxon>Vertebrata</taxon>
        <taxon>Euteleostomi</taxon>
        <taxon>Actinopterygii</taxon>
        <taxon>Neopterygii</taxon>
        <taxon>Teleostei</taxon>
        <taxon>Anguilliformes</taxon>
        <taxon>Synaphobranchidae</taxon>
        <taxon>Synaphobranchus</taxon>
    </lineage>
</organism>
<feature type="non-terminal residue" evidence="2">
    <location>
        <position position="1"/>
    </location>
</feature>